<dbReference type="AlphaFoldDB" id="A0AA48KA17"/>
<dbReference type="InterPro" id="IPR032710">
    <property type="entry name" value="NTF2-like_dom_sf"/>
</dbReference>
<dbReference type="KEGG" id="msil:METEAL_28290"/>
<evidence type="ECO:0000313" key="2">
    <source>
        <dbReference type="Proteomes" id="UP001238179"/>
    </source>
</evidence>
<dbReference type="EMBL" id="AP027080">
    <property type="protein sequence ID" value="BDU73655.1"/>
    <property type="molecule type" value="Genomic_DNA"/>
</dbReference>
<keyword evidence="2" id="KW-1185">Reference proteome</keyword>
<sequence>MPRGDSRHMGITQRSLGMSFSAVSLNASEDPSPAIRRAVQEFAQAWYWGDSEGMLGTLHPDYVNRLVTLGTQSRPLGVQGSLGSQTPPDLRTVEVRILEVRKASASAVAELCGWVIHLHLAKSAGPWKIVNAMWESRTA</sequence>
<evidence type="ECO:0000313" key="1">
    <source>
        <dbReference type="EMBL" id="BDU73655.1"/>
    </source>
</evidence>
<dbReference type="SUPFAM" id="SSF54427">
    <property type="entry name" value="NTF2-like"/>
    <property type="match status" value="1"/>
</dbReference>
<protein>
    <recommendedName>
        <fullName evidence="3">Nuclear transport factor 2 family protein</fullName>
    </recommendedName>
</protein>
<gene>
    <name evidence="1" type="ORF">METEAL_28290</name>
</gene>
<reference evidence="2" key="1">
    <citation type="journal article" date="2023" name="Int. J. Syst. Evol. Microbiol.">
        <title>Mesoterricola silvestris gen. nov., sp. nov., Mesoterricola sediminis sp. nov., Geothrix oryzae sp. nov., Geothrix edaphica sp. nov., Geothrix rubra sp. nov., and Geothrix limicola sp. nov., six novel members of Acidobacteriota isolated from soils.</title>
        <authorList>
            <person name="Itoh H."/>
            <person name="Sugisawa Y."/>
            <person name="Mise K."/>
            <person name="Xu Z."/>
            <person name="Kuniyasu M."/>
            <person name="Ushijima N."/>
            <person name="Kawano K."/>
            <person name="Kobayashi E."/>
            <person name="Shiratori Y."/>
            <person name="Masuda Y."/>
            <person name="Senoo K."/>
        </authorList>
    </citation>
    <scope>NUCLEOTIDE SEQUENCE [LARGE SCALE GENOMIC DNA]</scope>
    <source>
        <strain evidence="2">W79</strain>
    </source>
</reference>
<organism evidence="1 2">
    <name type="scientific">Mesoterricola silvestris</name>
    <dbReference type="NCBI Taxonomy" id="2927979"/>
    <lineage>
        <taxon>Bacteria</taxon>
        <taxon>Pseudomonadati</taxon>
        <taxon>Acidobacteriota</taxon>
        <taxon>Holophagae</taxon>
        <taxon>Holophagales</taxon>
        <taxon>Holophagaceae</taxon>
        <taxon>Mesoterricola</taxon>
    </lineage>
</organism>
<proteinExistence type="predicted"/>
<dbReference type="Proteomes" id="UP001238179">
    <property type="component" value="Chromosome"/>
</dbReference>
<evidence type="ECO:0008006" key="3">
    <source>
        <dbReference type="Google" id="ProtNLM"/>
    </source>
</evidence>
<dbReference type="Gene3D" id="3.10.450.50">
    <property type="match status" value="1"/>
</dbReference>
<name>A0AA48KA17_9BACT</name>
<accession>A0AA48KA17</accession>